<keyword evidence="2" id="KW-1185">Reference proteome</keyword>
<accession>A0A3P7T672</accession>
<protein>
    <submittedName>
        <fullName evidence="1">Uncharacterized protein</fullName>
    </submittedName>
</protein>
<proteinExistence type="predicted"/>
<evidence type="ECO:0000313" key="1">
    <source>
        <dbReference type="EMBL" id="VDO17150.1"/>
    </source>
</evidence>
<dbReference type="EMBL" id="UZAF01007118">
    <property type="protein sequence ID" value="VDO17150.1"/>
    <property type="molecule type" value="Genomic_DNA"/>
</dbReference>
<evidence type="ECO:0000313" key="2">
    <source>
        <dbReference type="Proteomes" id="UP000268014"/>
    </source>
</evidence>
<dbReference type="Proteomes" id="UP000268014">
    <property type="component" value="Unassembled WGS sequence"/>
</dbReference>
<sequence>MKRRPMRLPNFIMLHLQPKASKTPSLHLKKMR</sequence>
<reference evidence="1 2" key="1">
    <citation type="submission" date="2018-11" db="EMBL/GenBank/DDBJ databases">
        <authorList>
            <consortium name="Pathogen Informatics"/>
        </authorList>
    </citation>
    <scope>NUCLEOTIDE SEQUENCE [LARGE SCALE GENOMIC DNA]</scope>
    <source>
        <strain evidence="1 2">MHpl1</strain>
    </source>
</reference>
<dbReference type="AlphaFoldDB" id="A0A3P7T672"/>
<name>A0A3P7T672_HAEPC</name>
<organism evidence="1 2">
    <name type="scientific">Haemonchus placei</name>
    <name type="common">Barber's pole worm</name>
    <dbReference type="NCBI Taxonomy" id="6290"/>
    <lineage>
        <taxon>Eukaryota</taxon>
        <taxon>Metazoa</taxon>
        <taxon>Ecdysozoa</taxon>
        <taxon>Nematoda</taxon>
        <taxon>Chromadorea</taxon>
        <taxon>Rhabditida</taxon>
        <taxon>Rhabditina</taxon>
        <taxon>Rhabditomorpha</taxon>
        <taxon>Strongyloidea</taxon>
        <taxon>Trichostrongylidae</taxon>
        <taxon>Haemonchus</taxon>
    </lineage>
</organism>
<gene>
    <name evidence="1" type="ORF">HPLM_LOCUS2837</name>
</gene>